<dbReference type="PANTHER" id="PTHR11669:SF20">
    <property type="entry name" value="REPLICATION FACTOR C SUBUNIT 4"/>
    <property type="match status" value="1"/>
</dbReference>
<keyword evidence="3" id="KW-0547">Nucleotide-binding</keyword>
<dbReference type="CDD" id="cd18140">
    <property type="entry name" value="HLD_clamp_RFC"/>
    <property type="match status" value="1"/>
</dbReference>
<dbReference type="PANTHER" id="PTHR11669">
    <property type="entry name" value="REPLICATION FACTOR C / DNA POLYMERASE III GAMMA-TAU SUBUNIT"/>
    <property type="match status" value="1"/>
</dbReference>
<dbReference type="Proteomes" id="UP001470230">
    <property type="component" value="Unassembled WGS sequence"/>
</dbReference>
<dbReference type="Pfam" id="PF08542">
    <property type="entry name" value="Rep_fac_C"/>
    <property type="match status" value="1"/>
</dbReference>
<comment type="caution">
    <text evidence="6">The sequence shown here is derived from an EMBL/GenBank/DDBJ whole genome shotgun (WGS) entry which is preliminary data.</text>
</comment>
<dbReference type="Pfam" id="PF21960">
    <property type="entry name" value="RCF1-5-like_lid"/>
    <property type="match status" value="1"/>
</dbReference>
<dbReference type="SMART" id="SM00382">
    <property type="entry name" value="AAA"/>
    <property type="match status" value="1"/>
</dbReference>
<dbReference type="InterPro" id="IPR027417">
    <property type="entry name" value="P-loop_NTPase"/>
</dbReference>
<evidence type="ECO:0000259" key="5">
    <source>
        <dbReference type="SMART" id="SM00382"/>
    </source>
</evidence>
<feature type="domain" description="AAA+ ATPase" evidence="5">
    <location>
        <begin position="37"/>
        <end position="163"/>
    </location>
</feature>
<evidence type="ECO:0000256" key="2">
    <source>
        <dbReference type="ARBA" id="ARBA00022705"/>
    </source>
</evidence>
<dbReference type="InterPro" id="IPR013748">
    <property type="entry name" value="Rep_factorC_C"/>
</dbReference>
<reference evidence="6 7" key="1">
    <citation type="submission" date="2024-04" db="EMBL/GenBank/DDBJ databases">
        <title>Tritrichomonas musculus Genome.</title>
        <authorList>
            <person name="Alves-Ferreira E."/>
            <person name="Grigg M."/>
            <person name="Lorenzi H."/>
            <person name="Galac M."/>
        </authorList>
    </citation>
    <scope>NUCLEOTIDE SEQUENCE [LARGE SCALE GENOMIC DNA]</scope>
    <source>
        <strain evidence="6 7">EAF2021</strain>
    </source>
</reference>
<sequence length="320" mass="35488">MTETSPWVEKYRPQTIDDIVQQDEVVSALRTTLEKGDLPHLLFHGPPGTGKTSTALALCRTLFKTDIKKRLMELNASDDRGIDSVRSKIKQFASLSVPSTPVPYKIIILDEADSMTRDAQNALRRIIEQYSAVTRFIIICNYVSKIIDPILSRCARFRFKSLDRPSIISRLQLISNKEELTVEGDDAFETLVDISGGDLRKAITFLQSSAAAGTITSTMLREISGSPDPNAVQAFFDACIEKSWGDVEASTLDLVYSGYDVSQILEILCNIVIHTQSVRDASKPQILTRIAAANGMINNRADPEIQFKALASLIHTLRII</sequence>
<dbReference type="InterPro" id="IPR047854">
    <property type="entry name" value="RFC_lid"/>
</dbReference>
<evidence type="ECO:0000256" key="1">
    <source>
        <dbReference type="ARBA" id="ARBA00005378"/>
    </source>
</evidence>
<dbReference type="SUPFAM" id="SSF48019">
    <property type="entry name" value="post-AAA+ oligomerization domain-like"/>
    <property type="match status" value="1"/>
</dbReference>
<evidence type="ECO:0000256" key="3">
    <source>
        <dbReference type="ARBA" id="ARBA00022741"/>
    </source>
</evidence>
<name>A0ABR2L7P8_9EUKA</name>
<evidence type="ECO:0000313" key="6">
    <source>
        <dbReference type="EMBL" id="KAK8899363.1"/>
    </source>
</evidence>
<protein>
    <submittedName>
        <fullName evidence="6">Replication factor C subunit 4</fullName>
    </submittedName>
</protein>
<dbReference type="Gene3D" id="1.20.272.10">
    <property type="match status" value="1"/>
</dbReference>
<keyword evidence="2" id="KW-0235">DNA replication</keyword>
<dbReference type="InterPro" id="IPR050238">
    <property type="entry name" value="DNA_Rep/Repair_Clamp_Loader"/>
</dbReference>
<accession>A0ABR2L7P8</accession>
<organism evidence="6 7">
    <name type="scientific">Tritrichomonas musculus</name>
    <dbReference type="NCBI Taxonomy" id="1915356"/>
    <lineage>
        <taxon>Eukaryota</taxon>
        <taxon>Metamonada</taxon>
        <taxon>Parabasalia</taxon>
        <taxon>Tritrichomonadida</taxon>
        <taxon>Tritrichomonadidae</taxon>
        <taxon>Tritrichomonas</taxon>
    </lineage>
</organism>
<keyword evidence="7" id="KW-1185">Reference proteome</keyword>
<dbReference type="Pfam" id="PF00004">
    <property type="entry name" value="AAA"/>
    <property type="match status" value="1"/>
</dbReference>
<evidence type="ECO:0000313" key="7">
    <source>
        <dbReference type="Proteomes" id="UP001470230"/>
    </source>
</evidence>
<dbReference type="InterPro" id="IPR003959">
    <property type="entry name" value="ATPase_AAA_core"/>
</dbReference>
<proteinExistence type="inferred from homology"/>
<dbReference type="NCBIfam" id="NF001679">
    <property type="entry name" value="PRK00440.1"/>
    <property type="match status" value="1"/>
</dbReference>
<dbReference type="InterPro" id="IPR008921">
    <property type="entry name" value="DNA_pol3_clamp-load_cplx_C"/>
</dbReference>
<dbReference type="SUPFAM" id="SSF52540">
    <property type="entry name" value="P-loop containing nucleoside triphosphate hydrolases"/>
    <property type="match status" value="1"/>
</dbReference>
<gene>
    <name evidence="6" type="ORF">M9Y10_001677</name>
</gene>
<dbReference type="InterPro" id="IPR003593">
    <property type="entry name" value="AAA+_ATPase"/>
</dbReference>
<dbReference type="CDD" id="cd00009">
    <property type="entry name" value="AAA"/>
    <property type="match status" value="1"/>
</dbReference>
<comment type="similarity">
    <text evidence="1">Belongs to the activator 1 small subunits family.</text>
</comment>
<dbReference type="Gene3D" id="3.40.50.300">
    <property type="entry name" value="P-loop containing nucleotide triphosphate hydrolases"/>
    <property type="match status" value="1"/>
</dbReference>
<keyword evidence="4" id="KW-0067">ATP-binding</keyword>
<evidence type="ECO:0000256" key="4">
    <source>
        <dbReference type="ARBA" id="ARBA00022840"/>
    </source>
</evidence>
<dbReference type="EMBL" id="JAPFFF010000001">
    <property type="protein sequence ID" value="KAK8899363.1"/>
    <property type="molecule type" value="Genomic_DNA"/>
</dbReference>
<dbReference type="Gene3D" id="1.10.8.60">
    <property type="match status" value="1"/>
</dbReference>